<dbReference type="Gene3D" id="3.30.70.1820">
    <property type="entry name" value="L1 transposable element, RRM domain"/>
    <property type="match status" value="1"/>
</dbReference>
<dbReference type="InterPro" id="IPR004244">
    <property type="entry name" value="Transposase_22"/>
</dbReference>
<reference evidence="1" key="2">
    <citation type="submission" date="2017-10" db="EMBL/GenBank/DDBJ databases">
        <title>Ladona fulva Genome sequencing and assembly.</title>
        <authorList>
            <person name="Murali S."/>
            <person name="Richards S."/>
            <person name="Bandaranaike D."/>
            <person name="Bellair M."/>
            <person name="Blankenburg K."/>
            <person name="Chao H."/>
            <person name="Dinh H."/>
            <person name="Doddapaneni H."/>
            <person name="Dugan-Rocha S."/>
            <person name="Elkadiri S."/>
            <person name="Gnanaolivu R."/>
            <person name="Hernandez B."/>
            <person name="Skinner E."/>
            <person name="Javaid M."/>
            <person name="Lee S."/>
            <person name="Li M."/>
            <person name="Ming W."/>
            <person name="Munidasa M."/>
            <person name="Muniz J."/>
            <person name="Nguyen L."/>
            <person name="Hughes D."/>
            <person name="Osuji N."/>
            <person name="Pu L.-L."/>
            <person name="Puazo M."/>
            <person name="Qu C."/>
            <person name="Quiroz J."/>
            <person name="Raj R."/>
            <person name="Weissenberger G."/>
            <person name="Xin Y."/>
            <person name="Zou X."/>
            <person name="Han Y."/>
            <person name="Worley K."/>
            <person name="Muzny D."/>
            <person name="Gibbs R."/>
        </authorList>
    </citation>
    <scope>NUCLEOTIDE SEQUENCE</scope>
    <source>
        <strain evidence="1">Sampled in the wild</strain>
    </source>
</reference>
<evidence type="ECO:0000313" key="2">
    <source>
        <dbReference type="Proteomes" id="UP000792457"/>
    </source>
</evidence>
<protein>
    <submittedName>
        <fullName evidence="1">Uncharacterized protein</fullName>
    </submittedName>
</protein>
<dbReference type="OrthoDB" id="10066957at2759"/>
<dbReference type="Proteomes" id="UP000792457">
    <property type="component" value="Unassembled WGS sequence"/>
</dbReference>
<reference evidence="1" key="1">
    <citation type="submission" date="2013-04" db="EMBL/GenBank/DDBJ databases">
        <authorList>
            <person name="Qu J."/>
            <person name="Murali S.C."/>
            <person name="Bandaranaike D."/>
            <person name="Bellair M."/>
            <person name="Blankenburg K."/>
            <person name="Chao H."/>
            <person name="Dinh H."/>
            <person name="Doddapaneni H."/>
            <person name="Downs B."/>
            <person name="Dugan-Rocha S."/>
            <person name="Elkadiri S."/>
            <person name="Gnanaolivu R.D."/>
            <person name="Hernandez B."/>
            <person name="Javaid M."/>
            <person name="Jayaseelan J.C."/>
            <person name="Lee S."/>
            <person name="Li M."/>
            <person name="Ming W."/>
            <person name="Munidasa M."/>
            <person name="Muniz J."/>
            <person name="Nguyen L."/>
            <person name="Ongeri F."/>
            <person name="Osuji N."/>
            <person name="Pu L.-L."/>
            <person name="Puazo M."/>
            <person name="Qu C."/>
            <person name="Quiroz J."/>
            <person name="Raj R."/>
            <person name="Weissenberger G."/>
            <person name="Xin Y."/>
            <person name="Zou X."/>
            <person name="Han Y."/>
            <person name="Richards S."/>
            <person name="Worley K."/>
            <person name="Muzny D."/>
            <person name="Gibbs R."/>
        </authorList>
    </citation>
    <scope>NUCLEOTIDE SEQUENCE</scope>
    <source>
        <strain evidence="1">Sampled in the wild</strain>
    </source>
</reference>
<dbReference type="AlphaFoldDB" id="A0A8K0KJA9"/>
<dbReference type="EMBL" id="KZ308896">
    <property type="protein sequence ID" value="KAG8235289.1"/>
    <property type="molecule type" value="Genomic_DNA"/>
</dbReference>
<proteinExistence type="predicted"/>
<gene>
    <name evidence="1" type="ORF">J437_LFUL014927</name>
</gene>
<evidence type="ECO:0000313" key="1">
    <source>
        <dbReference type="EMBL" id="KAG8235289.1"/>
    </source>
</evidence>
<accession>A0A8K0KJA9</accession>
<keyword evidence="2" id="KW-1185">Reference proteome</keyword>
<organism evidence="1 2">
    <name type="scientific">Ladona fulva</name>
    <name type="common">Scarce chaser dragonfly</name>
    <name type="synonym">Libellula fulva</name>
    <dbReference type="NCBI Taxonomy" id="123851"/>
    <lineage>
        <taxon>Eukaryota</taxon>
        <taxon>Metazoa</taxon>
        <taxon>Ecdysozoa</taxon>
        <taxon>Arthropoda</taxon>
        <taxon>Hexapoda</taxon>
        <taxon>Insecta</taxon>
        <taxon>Pterygota</taxon>
        <taxon>Palaeoptera</taxon>
        <taxon>Odonata</taxon>
        <taxon>Epiprocta</taxon>
        <taxon>Anisoptera</taxon>
        <taxon>Libelluloidea</taxon>
        <taxon>Libellulidae</taxon>
        <taxon>Ladona</taxon>
    </lineage>
</organism>
<comment type="caution">
    <text evidence="1">The sequence shown here is derived from an EMBL/GenBank/DDBJ whole genome shotgun (WGS) entry which is preliminary data.</text>
</comment>
<name>A0A8K0KJA9_LADFU</name>
<sequence>MATTCSAASVLQDKKLPLQQENQKLSNTLSELLKRMELFDSCLEEAKSLDSRPRQVDLELLSVDYSKFKADLHEQLNYIMSSISVLENASTRFDEKLDDLEQYSRGNCLMIHGLQESAREDCLAVTKEFLTSNLGIQVNPCMLDRTHRIGKQSESKSRLMIVKFINYQDRARVWQAKKSLKSSGFVITESLTSYRMKLLNETRELFDKSKVWTFDGKIVALLDNGHCSFITRFSDLQRLRRS</sequence>
<dbReference type="PANTHER" id="PTHR11505">
    <property type="entry name" value="L1 TRANSPOSABLE ELEMENT-RELATED"/>
    <property type="match status" value="1"/>
</dbReference>